<evidence type="ECO:0000256" key="1">
    <source>
        <dbReference type="SAM" id="MobiDB-lite"/>
    </source>
</evidence>
<protein>
    <recommendedName>
        <fullName evidence="4">Glutamyl-tRNA(Gln) amidotransferase subunit C, mitochondrial</fullName>
    </recommendedName>
</protein>
<evidence type="ECO:0008006" key="4">
    <source>
        <dbReference type="Google" id="ProtNLM"/>
    </source>
</evidence>
<dbReference type="InterPro" id="IPR003837">
    <property type="entry name" value="GatC"/>
</dbReference>
<accession>A0A1X2HDM8</accession>
<dbReference type="OrthoDB" id="5522061at2759"/>
<organism evidence="2 3">
    <name type="scientific">Syncephalastrum racemosum</name>
    <name type="common">Filamentous fungus</name>
    <dbReference type="NCBI Taxonomy" id="13706"/>
    <lineage>
        <taxon>Eukaryota</taxon>
        <taxon>Fungi</taxon>
        <taxon>Fungi incertae sedis</taxon>
        <taxon>Mucoromycota</taxon>
        <taxon>Mucoromycotina</taxon>
        <taxon>Mucoromycetes</taxon>
        <taxon>Mucorales</taxon>
        <taxon>Syncephalastraceae</taxon>
        <taxon>Syncephalastrum</taxon>
    </lineage>
</organism>
<dbReference type="InParanoid" id="A0A1X2HDM8"/>
<reference evidence="2 3" key="1">
    <citation type="submission" date="2016-07" db="EMBL/GenBank/DDBJ databases">
        <title>Pervasive Adenine N6-methylation of Active Genes in Fungi.</title>
        <authorList>
            <consortium name="DOE Joint Genome Institute"/>
            <person name="Mondo S.J."/>
            <person name="Dannebaum R.O."/>
            <person name="Kuo R.C."/>
            <person name="Labutti K."/>
            <person name="Haridas S."/>
            <person name="Kuo A."/>
            <person name="Salamov A."/>
            <person name="Ahrendt S.R."/>
            <person name="Lipzen A."/>
            <person name="Sullivan W."/>
            <person name="Andreopoulos W.B."/>
            <person name="Clum A."/>
            <person name="Lindquist E."/>
            <person name="Daum C."/>
            <person name="Ramamoorthy G.K."/>
            <person name="Gryganskyi A."/>
            <person name="Culley D."/>
            <person name="Magnuson J.K."/>
            <person name="James T.Y."/>
            <person name="O'Malley M.A."/>
            <person name="Stajich J.E."/>
            <person name="Spatafora J.W."/>
            <person name="Visel A."/>
            <person name="Grigoriev I.V."/>
        </authorList>
    </citation>
    <scope>NUCLEOTIDE SEQUENCE [LARGE SCALE GENOMIC DNA]</scope>
    <source>
        <strain evidence="2 3">NRRL 2496</strain>
    </source>
</reference>
<dbReference type="EMBL" id="MCGN01000005">
    <property type="protein sequence ID" value="ORY96891.1"/>
    <property type="molecule type" value="Genomic_DNA"/>
</dbReference>
<dbReference type="OMA" id="LPLKPTW"/>
<dbReference type="Pfam" id="PF02686">
    <property type="entry name" value="GatC"/>
    <property type="match status" value="1"/>
</dbReference>
<keyword evidence="3" id="KW-1185">Reference proteome</keyword>
<dbReference type="GO" id="GO:0006450">
    <property type="term" value="P:regulation of translational fidelity"/>
    <property type="evidence" value="ECO:0007669"/>
    <property type="project" value="InterPro"/>
</dbReference>
<dbReference type="AlphaFoldDB" id="A0A1X2HDM8"/>
<proteinExistence type="predicted"/>
<evidence type="ECO:0000313" key="3">
    <source>
        <dbReference type="Proteomes" id="UP000242180"/>
    </source>
</evidence>
<feature type="region of interest" description="Disordered" evidence="1">
    <location>
        <begin position="110"/>
        <end position="134"/>
    </location>
</feature>
<sequence length="152" mass="17205">MIFRALQTKSRPFYQQGRLQHAGARDADGLPVKPAWAINSLFEPVAKANQISDAQFKRLFDLAQLHMPSSASAQSALKHDLDQMLQFTQQIQKLDLTQVEPLIQIWHDSLGQQPRPDKEEQTHEPKGRVLVDNARRTHGDFYIVPGSLPATK</sequence>
<comment type="caution">
    <text evidence="2">The sequence shown here is derived from an EMBL/GenBank/DDBJ whole genome shotgun (WGS) entry which is preliminary data.</text>
</comment>
<gene>
    <name evidence="2" type="ORF">BCR43DRAFT_492448</name>
</gene>
<dbReference type="Proteomes" id="UP000242180">
    <property type="component" value="Unassembled WGS sequence"/>
</dbReference>
<name>A0A1X2HDM8_SYNRA</name>
<dbReference type="SUPFAM" id="SSF141000">
    <property type="entry name" value="Glu-tRNAGln amidotransferase C subunit"/>
    <property type="match status" value="1"/>
</dbReference>
<feature type="compositionally biased region" description="Basic and acidic residues" evidence="1">
    <location>
        <begin position="115"/>
        <end position="134"/>
    </location>
</feature>
<dbReference type="InterPro" id="IPR036113">
    <property type="entry name" value="Asp/Glu-ADT_sf_sub_c"/>
</dbReference>
<evidence type="ECO:0000313" key="2">
    <source>
        <dbReference type="EMBL" id="ORY96891.1"/>
    </source>
</evidence>